<dbReference type="AlphaFoldDB" id="A0A848G4A6"/>
<protein>
    <submittedName>
        <fullName evidence="8">Paraquat-inducible membrane protein A</fullName>
    </submittedName>
</protein>
<evidence type="ECO:0000256" key="2">
    <source>
        <dbReference type="ARBA" id="ARBA00022475"/>
    </source>
</evidence>
<keyword evidence="2" id="KW-1003">Cell membrane</keyword>
<evidence type="ECO:0000256" key="1">
    <source>
        <dbReference type="ARBA" id="ARBA00004533"/>
    </source>
</evidence>
<accession>A0A848G4A6</accession>
<reference evidence="8 9" key="1">
    <citation type="submission" date="2020-04" db="EMBL/GenBank/DDBJ databases">
        <title>Zoogloea sp. G-4-1-14 isolated from soil.</title>
        <authorList>
            <person name="Dahal R.H."/>
        </authorList>
    </citation>
    <scope>NUCLEOTIDE SEQUENCE [LARGE SCALE GENOMIC DNA]</scope>
    <source>
        <strain evidence="8 9">G-4-1-14</strain>
    </source>
</reference>
<dbReference type="PANTHER" id="PTHR30462">
    <property type="entry name" value="INTERMEMBRANE TRANSPORT PROTEIN PQIB-RELATED"/>
    <property type="match status" value="1"/>
</dbReference>
<organism evidence="8 9">
    <name type="scientific">Zoogloea dura</name>
    <dbReference type="NCBI Taxonomy" id="2728840"/>
    <lineage>
        <taxon>Bacteria</taxon>
        <taxon>Pseudomonadati</taxon>
        <taxon>Pseudomonadota</taxon>
        <taxon>Betaproteobacteria</taxon>
        <taxon>Rhodocyclales</taxon>
        <taxon>Zoogloeaceae</taxon>
        <taxon>Zoogloea</taxon>
    </lineage>
</organism>
<evidence type="ECO:0000313" key="9">
    <source>
        <dbReference type="Proteomes" id="UP000580043"/>
    </source>
</evidence>
<dbReference type="EMBL" id="JABBGA010000003">
    <property type="protein sequence ID" value="NML25273.1"/>
    <property type="molecule type" value="Genomic_DNA"/>
</dbReference>
<dbReference type="PANTHER" id="PTHR30462:SF3">
    <property type="entry name" value="INTERMEMBRANE TRANSPORT PROTEIN PQIA"/>
    <property type="match status" value="1"/>
</dbReference>
<evidence type="ECO:0000256" key="4">
    <source>
        <dbReference type="ARBA" id="ARBA00022692"/>
    </source>
</evidence>
<feature type="transmembrane region" description="Helical" evidence="7">
    <location>
        <begin position="86"/>
        <end position="110"/>
    </location>
</feature>
<dbReference type="Pfam" id="PF04403">
    <property type="entry name" value="PqiA"/>
    <property type="match status" value="1"/>
</dbReference>
<name>A0A848G4A6_9RHOO</name>
<proteinExistence type="predicted"/>
<sequence>MSCHVCGQLARSPHGAAQRLRCPRCGAPLHLRKPASITTTWALLLASALLYIPANLLPMMTTASLTGSQEDTILSGVVFLWESGSWPLALVVFFASVMVPLLKIFALSYLTASVQSRSRRGLLQRARLYRLVEFVGRWSMLDIYVITILVALVQFQGLATIQAGPAAVAFGAVVVLTMFAAMSFDPRLIWDPLSDPVDGDPVDPAPERPAHD</sequence>
<evidence type="ECO:0000256" key="3">
    <source>
        <dbReference type="ARBA" id="ARBA00022519"/>
    </source>
</evidence>
<dbReference type="InterPro" id="IPR007498">
    <property type="entry name" value="PqiA-like"/>
</dbReference>
<dbReference type="Proteomes" id="UP000580043">
    <property type="component" value="Unassembled WGS sequence"/>
</dbReference>
<dbReference type="InterPro" id="IPR051800">
    <property type="entry name" value="PqiA-PqiB_transport"/>
</dbReference>
<feature type="transmembrane region" description="Helical" evidence="7">
    <location>
        <begin position="161"/>
        <end position="184"/>
    </location>
</feature>
<evidence type="ECO:0000256" key="6">
    <source>
        <dbReference type="ARBA" id="ARBA00023136"/>
    </source>
</evidence>
<keyword evidence="5 7" id="KW-1133">Transmembrane helix</keyword>
<evidence type="ECO:0000313" key="8">
    <source>
        <dbReference type="EMBL" id="NML25273.1"/>
    </source>
</evidence>
<gene>
    <name evidence="8" type="ORF">HHL15_05940</name>
</gene>
<evidence type="ECO:0000256" key="7">
    <source>
        <dbReference type="SAM" id="Phobius"/>
    </source>
</evidence>
<feature type="transmembrane region" description="Helical" evidence="7">
    <location>
        <begin position="131"/>
        <end position="155"/>
    </location>
</feature>
<keyword evidence="6 7" id="KW-0472">Membrane</keyword>
<comment type="caution">
    <text evidence="8">The sequence shown here is derived from an EMBL/GenBank/DDBJ whole genome shotgun (WGS) entry which is preliminary data.</text>
</comment>
<evidence type="ECO:0000256" key="5">
    <source>
        <dbReference type="ARBA" id="ARBA00022989"/>
    </source>
</evidence>
<comment type="subcellular location">
    <subcellularLocation>
        <location evidence="1">Cell inner membrane</location>
    </subcellularLocation>
</comment>
<keyword evidence="4 7" id="KW-0812">Transmembrane</keyword>
<dbReference type="GO" id="GO:0005886">
    <property type="term" value="C:plasma membrane"/>
    <property type="evidence" value="ECO:0007669"/>
    <property type="project" value="UniProtKB-SubCell"/>
</dbReference>
<keyword evidence="9" id="KW-1185">Reference proteome</keyword>
<feature type="transmembrane region" description="Helical" evidence="7">
    <location>
        <begin position="41"/>
        <end position="66"/>
    </location>
</feature>
<keyword evidence="3" id="KW-0997">Cell inner membrane</keyword>